<gene>
    <name evidence="2" type="ORF">MUK42_33673</name>
</gene>
<sequence>MAQSFFVAVSLHVTRYQSGPREYIPHKHVMEDGLGFSQVSTLGIHVDQGISEKDVKAACHLLEQTQSFSAMSALDEAADQAIPCCSISSGHFLESIHGIYRGSTLCIHAHHGVADRQVTLPSLLQDSRVKPTTPLEGSRLAARREQARYGDLVRLDADLSHPIKQPETFIQLIQLQVTRDHRRPGHHVLLRHFIKHLPRNINLSAAVVEVDDSRRHKHVRIEAAFHDQPVHRASGGKIVELRTSSRCGSIGVGVGRGASASQQQLESGQRIPGSTLMRVAPDHGVPHEEIRMGNLVEHATGVDHAEEGRGRREERNDSADSEGVLYEASADRSGVDLSELLLRGAALEEEQDDASMVSRAPWLVGCEKSLGFEAEMAHVMLV</sequence>
<reference evidence="2" key="1">
    <citation type="submission" date="2022-05" db="EMBL/GenBank/DDBJ databases">
        <title>The Musa troglodytarum L. genome provides insights into the mechanism of non-climacteric behaviour and enrichment of carotenoids.</title>
        <authorList>
            <person name="Wang J."/>
        </authorList>
    </citation>
    <scope>NUCLEOTIDE SEQUENCE</scope>
    <source>
        <tissue evidence="2">Leaf</tissue>
    </source>
</reference>
<proteinExistence type="predicted"/>
<dbReference type="Proteomes" id="UP001055439">
    <property type="component" value="Chromosome 1"/>
</dbReference>
<organism evidence="2 3">
    <name type="scientific">Musa troglodytarum</name>
    <name type="common">fe'i banana</name>
    <dbReference type="NCBI Taxonomy" id="320322"/>
    <lineage>
        <taxon>Eukaryota</taxon>
        <taxon>Viridiplantae</taxon>
        <taxon>Streptophyta</taxon>
        <taxon>Embryophyta</taxon>
        <taxon>Tracheophyta</taxon>
        <taxon>Spermatophyta</taxon>
        <taxon>Magnoliopsida</taxon>
        <taxon>Liliopsida</taxon>
        <taxon>Zingiberales</taxon>
        <taxon>Musaceae</taxon>
        <taxon>Musa</taxon>
    </lineage>
</organism>
<feature type="compositionally biased region" description="Basic and acidic residues" evidence="1">
    <location>
        <begin position="300"/>
        <end position="318"/>
    </location>
</feature>
<accession>A0A9E7EDN2</accession>
<evidence type="ECO:0000313" key="2">
    <source>
        <dbReference type="EMBL" id="URD75251.1"/>
    </source>
</evidence>
<dbReference type="EMBL" id="CP097502">
    <property type="protein sequence ID" value="URD75251.1"/>
    <property type="molecule type" value="Genomic_DNA"/>
</dbReference>
<protein>
    <submittedName>
        <fullName evidence="2">Uncharacterized protein</fullName>
    </submittedName>
</protein>
<evidence type="ECO:0000313" key="3">
    <source>
        <dbReference type="Proteomes" id="UP001055439"/>
    </source>
</evidence>
<keyword evidence="3" id="KW-1185">Reference proteome</keyword>
<evidence type="ECO:0000256" key="1">
    <source>
        <dbReference type="SAM" id="MobiDB-lite"/>
    </source>
</evidence>
<dbReference type="AlphaFoldDB" id="A0A9E7EDN2"/>
<name>A0A9E7EDN2_9LILI</name>
<feature type="region of interest" description="Disordered" evidence="1">
    <location>
        <begin position="295"/>
        <end position="327"/>
    </location>
</feature>